<name>A0A4Y7SI99_COPMI</name>
<comment type="caution">
    <text evidence="2">The sequence shown here is derived from an EMBL/GenBank/DDBJ whole genome shotgun (WGS) entry which is preliminary data.</text>
</comment>
<dbReference type="OrthoDB" id="2418900at2759"/>
<accession>A0A4Y7SI99</accession>
<dbReference type="STRING" id="71717.A0A4Y7SI99"/>
<feature type="region of interest" description="Disordered" evidence="1">
    <location>
        <begin position="1"/>
        <end position="45"/>
    </location>
</feature>
<reference evidence="2 3" key="1">
    <citation type="journal article" date="2019" name="Nat. Ecol. Evol.">
        <title>Megaphylogeny resolves global patterns of mushroom evolution.</title>
        <authorList>
            <person name="Varga T."/>
            <person name="Krizsan K."/>
            <person name="Foldi C."/>
            <person name="Dima B."/>
            <person name="Sanchez-Garcia M."/>
            <person name="Sanchez-Ramirez S."/>
            <person name="Szollosi G.J."/>
            <person name="Szarkandi J.G."/>
            <person name="Papp V."/>
            <person name="Albert L."/>
            <person name="Andreopoulos W."/>
            <person name="Angelini C."/>
            <person name="Antonin V."/>
            <person name="Barry K.W."/>
            <person name="Bougher N.L."/>
            <person name="Buchanan P."/>
            <person name="Buyck B."/>
            <person name="Bense V."/>
            <person name="Catcheside P."/>
            <person name="Chovatia M."/>
            <person name="Cooper J."/>
            <person name="Damon W."/>
            <person name="Desjardin D."/>
            <person name="Finy P."/>
            <person name="Geml J."/>
            <person name="Haridas S."/>
            <person name="Hughes K."/>
            <person name="Justo A."/>
            <person name="Karasinski D."/>
            <person name="Kautmanova I."/>
            <person name="Kiss B."/>
            <person name="Kocsube S."/>
            <person name="Kotiranta H."/>
            <person name="LaButti K.M."/>
            <person name="Lechner B.E."/>
            <person name="Liimatainen K."/>
            <person name="Lipzen A."/>
            <person name="Lukacs Z."/>
            <person name="Mihaltcheva S."/>
            <person name="Morgado L.N."/>
            <person name="Niskanen T."/>
            <person name="Noordeloos M.E."/>
            <person name="Ohm R.A."/>
            <person name="Ortiz-Santana B."/>
            <person name="Ovrebo C."/>
            <person name="Racz N."/>
            <person name="Riley R."/>
            <person name="Savchenko A."/>
            <person name="Shiryaev A."/>
            <person name="Soop K."/>
            <person name="Spirin V."/>
            <person name="Szebenyi C."/>
            <person name="Tomsovsky M."/>
            <person name="Tulloss R.E."/>
            <person name="Uehling J."/>
            <person name="Grigoriev I.V."/>
            <person name="Vagvolgyi C."/>
            <person name="Papp T."/>
            <person name="Martin F.M."/>
            <person name="Miettinen O."/>
            <person name="Hibbett D.S."/>
            <person name="Nagy L.G."/>
        </authorList>
    </citation>
    <scope>NUCLEOTIDE SEQUENCE [LARGE SCALE GENOMIC DNA]</scope>
    <source>
        <strain evidence="2 3">FP101781</strain>
    </source>
</reference>
<dbReference type="Proteomes" id="UP000298030">
    <property type="component" value="Unassembled WGS sequence"/>
</dbReference>
<dbReference type="InterPro" id="IPR041078">
    <property type="entry name" value="Plavaka"/>
</dbReference>
<evidence type="ECO:0000313" key="2">
    <source>
        <dbReference type="EMBL" id="TEB21573.1"/>
    </source>
</evidence>
<evidence type="ECO:0000313" key="3">
    <source>
        <dbReference type="Proteomes" id="UP000298030"/>
    </source>
</evidence>
<dbReference type="EMBL" id="QPFP01000107">
    <property type="protein sequence ID" value="TEB21573.1"/>
    <property type="molecule type" value="Genomic_DNA"/>
</dbReference>
<dbReference type="Pfam" id="PF18759">
    <property type="entry name" value="Plavaka"/>
    <property type="match status" value="1"/>
</dbReference>
<sequence length="925" mass="104955">MRALERGWRGNAGTGVDQAAPSDATQPRQEDEGEGGTVPGSQSRVGWEYVEPFPEDAKAGKTYGRATLDFQAIKTELDEKQQPYGPFADMDEFELAEWLMENTGQTQTDRFLKLSIIKNRAEPSFESNADFLKRIDSLPTRGKEWGCRIIKINGDRAGANGEMMQEEVELWMRDPLECIEELLSNPAFRDQVRYAPEKAYTDETGETRIYDEMWTGDWWWETQKRVPRGATVAGVILSTDKTQLTVFKGDKSAWPVYLTTGNISKKLRRKVSAGATILLGYVPVAKLDCFEASTRSLAGYELFHHCMDLILHKLKGAGKDGVKMKCGDGFIRWVFPIVAAYVADFPEQCLVACCKESYCPKCYVEPNQRGDHIVSEARLTTRTKLILEHKSTGRRVKAFKSDGLRAVYDPFWANLPHTDIFDSFTPDILHQLHKGMFKDHLVKWVSEIAGDREIDGRFITMTSYPALRHFKNGISTVSQWTGTEHKQMQRVLIGILAGAVQTEVLRAAVALLDFIYLAQLQRHTSKTLDALEQALKTFHDHKDIFIRLGVRDDFNFPKIHQLLHHGTSIRSKGSADGYNTESPERLHIDYAKEAYRASNKRDYLQQMTKWLARQETLRRFRAYLDWVKKQEGCRDGIGDDFELSDIEEEEEEGAAAPSTQMAANMFTAPMAVVQIRRDDDVPTHTIASRPAFPRLSISTLTSTYHAQDFLDALTRFIVRCCPPPSRPALPNTHDRFDVYKLVAVKQLDCAATDQHSSICKIRAVPSLPTNPGRPDSTPRFETALVWDEDERERNLVTRGSWLEDLRAARVRVLFTLPDHLRGRGIPTRLAYVEWFTTFRQPDATSGLRMVSRSQRAGRPTAAVIPMSHIVANCHLVPKFGTHVPPAWTQDNVLDSCKSFFFNHWISLTQYHLLHSSVDHVQPTPA</sequence>
<evidence type="ECO:0000256" key="1">
    <source>
        <dbReference type="SAM" id="MobiDB-lite"/>
    </source>
</evidence>
<organism evidence="2 3">
    <name type="scientific">Coprinellus micaceus</name>
    <name type="common">Glistening ink-cap mushroom</name>
    <name type="synonym">Coprinus micaceus</name>
    <dbReference type="NCBI Taxonomy" id="71717"/>
    <lineage>
        <taxon>Eukaryota</taxon>
        <taxon>Fungi</taxon>
        <taxon>Dikarya</taxon>
        <taxon>Basidiomycota</taxon>
        <taxon>Agaricomycotina</taxon>
        <taxon>Agaricomycetes</taxon>
        <taxon>Agaricomycetidae</taxon>
        <taxon>Agaricales</taxon>
        <taxon>Agaricineae</taxon>
        <taxon>Psathyrellaceae</taxon>
        <taxon>Coprinellus</taxon>
    </lineage>
</organism>
<dbReference type="AlphaFoldDB" id="A0A4Y7SI99"/>
<keyword evidence="3" id="KW-1185">Reference proteome</keyword>
<gene>
    <name evidence="2" type="ORF">FA13DRAFT_1642617</name>
</gene>
<protein>
    <submittedName>
        <fullName evidence="2">Uncharacterized protein</fullName>
    </submittedName>
</protein>
<proteinExistence type="predicted"/>